<keyword evidence="2" id="KW-1185">Reference proteome</keyword>
<name>A0A1M4T0G6_9BURK</name>
<dbReference type="InterPro" id="IPR011990">
    <property type="entry name" value="TPR-like_helical_dom_sf"/>
</dbReference>
<dbReference type="AlphaFoldDB" id="A0A1M4T0G6"/>
<protein>
    <recommendedName>
        <fullName evidence="3">Tetratricopeptide repeat-containing protein</fullName>
    </recommendedName>
</protein>
<sequence>MWERIKGLWQQQDHPELARSEQEQQTDLDFLSQELQAQRLDGLEQQLRPLTTSKFRPVAQRAERMLGLVWFHQRKYTKALPIFEDLARQTNSLNDWFNVVTSATLGGEIARGAGAFERALERQRSQADEASADAAAQPSIAMLHYFYACALRDAQAYEQAFEQLQILRTLFEKLSKGSDPERLHLRGLPSLEQLLELMVDVLSQSDSTSEAAGWVQAFGGKLDNAFQEPVQQAVVQLLQTASNDSAPS</sequence>
<reference evidence="1 2" key="1">
    <citation type="submission" date="2016-11" db="EMBL/GenBank/DDBJ databases">
        <authorList>
            <person name="Jaros S."/>
            <person name="Januszkiewicz K."/>
            <person name="Wedrychowicz H."/>
        </authorList>
    </citation>
    <scope>NUCLEOTIDE SEQUENCE [LARGE SCALE GENOMIC DNA]</scope>
    <source>
        <strain evidence="1 2">DSM 16112</strain>
    </source>
</reference>
<evidence type="ECO:0000313" key="1">
    <source>
        <dbReference type="EMBL" id="SHE37981.1"/>
    </source>
</evidence>
<evidence type="ECO:0000313" key="2">
    <source>
        <dbReference type="Proteomes" id="UP000184327"/>
    </source>
</evidence>
<dbReference type="Proteomes" id="UP000184327">
    <property type="component" value="Unassembled WGS sequence"/>
</dbReference>
<organism evidence="1 2">
    <name type="scientific">Lampropedia hyalina DSM 16112</name>
    <dbReference type="NCBI Taxonomy" id="1122156"/>
    <lineage>
        <taxon>Bacteria</taxon>
        <taxon>Pseudomonadati</taxon>
        <taxon>Pseudomonadota</taxon>
        <taxon>Betaproteobacteria</taxon>
        <taxon>Burkholderiales</taxon>
        <taxon>Comamonadaceae</taxon>
        <taxon>Lampropedia</taxon>
    </lineage>
</organism>
<dbReference type="RefSeq" id="WP_073353601.1">
    <property type="nucleotide sequence ID" value="NZ_FQUZ01000002.1"/>
</dbReference>
<dbReference type="OrthoDB" id="8895978at2"/>
<proteinExistence type="predicted"/>
<dbReference type="Gene3D" id="1.25.40.10">
    <property type="entry name" value="Tetratricopeptide repeat domain"/>
    <property type="match status" value="1"/>
</dbReference>
<gene>
    <name evidence="1" type="ORF">SAMN02745117_00194</name>
</gene>
<dbReference type="EMBL" id="FQUZ01000002">
    <property type="protein sequence ID" value="SHE37981.1"/>
    <property type="molecule type" value="Genomic_DNA"/>
</dbReference>
<dbReference type="SUPFAM" id="SSF48452">
    <property type="entry name" value="TPR-like"/>
    <property type="match status" value="1"/>
</dbReference>
<accession>A0A1M4T0G6</accession>
<evidence type="ECO:0008006" key="3">
    <source>
        <dbReference type="Google" id="ProtNLM"/>
    </source>
</evidence>